<protein>
    <submittedName>
        <fullName evidence="2">DNA topoisomerase IV, alpha subunit</fullName>
    </submittedName>
</protein>
<dbReference type="InterPro" id="IPR002815">
    <property type="entry name" value="Spo11/TopoVI_A"/>
</dbReference>
<dbReference type="EMBL" id="ML005091">
    <property type="protein sequence ID" value="RKP20254.1"/>
    <property type="molecule type" value="Genomic_DNA"/>
</dbReference>
<name>A0A4P9YL89_ROZAC</name>
<dbReference type="PRINTS" id="PR01550">
    <property type="entry name" value="TOP6AFAMILY"/>
</dbReference>
<organism evidence="2 3">
    <name type="scientific">Rozella allomycis (strain CSF55)</name>
    <dbReference type="NCBI Taxonomy" id="988480"/>
    <lineage>
        <taxon>Eukaryota</taxon>
        <taxon>Fungi</taxon>
        <taxon>Fungi incertae sedis</taxon>
        <taxon>Cryptomycota</taxon>
        <taxon>Cryptomycota incertae sedis</taxon>
        <taxon>Rozella</taxon>
    </lineage>
</organism>
<dbReference type="SUPFAM" id="SSF56726">
    <property type="entry name" value="DNA topoisomerase IV, alpha subunit"/>
    <property type="match status" value="1"/>
</dbReference>
<proteinExistence type="predicted"/>
<evidence type="ECO:0000313" key="3">
    <source>
        <dbReference type="Proteomes" id="UP000281549"/>
    </source>
</evidence>
<sequence length="214" mass="24696">MKLTRLTRKELHIVAAGKGLIKGPLIFLYNELSTEFSNGGQIPENWDHCKIKFIEKINAILVIEKETIFHYLKEFNFPNTLLLCGKGYPCERTREFLHFLNRCIINVCIYALVDNDPHGLHIYSIYKNGSRSRKDLAVNSIDLLGLKTDQFERNMLPLSKRDLSILKCLLASEDLTIHSEATALLQRSSKCELESLIENEKFLQLLKDNFLIKK</sequence>
<dbReference type="Pfam" id="PF21180">
    <property type="entry name" value="TOP6A-Spo11_Toprim"/>
    <property type="match status" value="1"/>
</dbReference>
<dbReference type="AlphaFoldDB" id="A0A4P9YL89"/>
<reference evidence="3" key="1">
    <citation type="journal article" date="2018" name="Nat. Microbiol.">
        <title>Leveraging single-cell genomics to expand the fungal tree of life.</title>
        <authorList>
            <person name="Ahrendt S.R."/>
            <person name="Quandt C.A."/>
            <person name="Ciobanu D."/>
            <person name="Clum A."/>
            <person name="Salamov A."/>
            <person name="Andreopoulos B."/>
            <person name="Cheng J.F."/>
            <person name="Woyke T."/>
            <person name="Pelin A."/>
            <person name="Henrissat B."/>
            <person name="Reynolds N.K."/>
            <person name="Benny G.L."/>
            <person name="Smith M.E."/>
            <person name="James T.Y."/>
            <person name="Grigoriev I.V."/>
        </authorList>
    </citation>
    <scope>NUCLEOTIDE SEQUENCE [LARGE SCALE GENOMIC DNA]</scope>
    <source>
        <strain evidence="3">CSF55</strain>
    </source>
</reference>
<dbReference type="CDD" id="cd00223">
    <property type="entry name" value="TOPRIM_TopoIIB_SPO"/>
    <property type="match status" value="1"/>
</dbReference>
<dbReference type="GO" id="GO:0003677">
    <property type="term" value="F:DNA binding"/>
    <property type="evidence" value="ECO:0007669"/>
    <property type="project" value="InterPro"/>
</dbReference>
<dbReference type="GO" id="GO:0003918">
    <property type="term" value="F:DNA topoisomerase type II (double strand cut, ATP-hydrolyzing) activity"/>
    <property type="evidence" value="ECO:0007669"/>
    <property type="project" value="InterPro"/>
</dbReference>
<dbReference type="PANTHER" id="PTHR10848:SF0">
    <property type="entry name" value="MEIOTIC RECOMBINATION PROTEIN SPO11"/>
    <property type="match status" value="1"/>
</dbReference>
<dbReference type="Proteomes" id="UP000281549">
    <property type="component" value="Unassembled WGS sequence"/>
</dbReference>
<accession>A0A4P9YL89</accession>
<evidence type="ECO:0000313" key="2">
    <source>
        <dbReference type="EMBL" id="RKP20254.1"/>
    </source>
</evidence>
<gene>
    <name evidence="2" type="ORF">ROZALSC1DRAFT_28246</name>
</gene>
<keyword evidence="2" id="KW-0413">Isomerase</keyword>
<dbReference type="GO" id="GO:0042138">
    <property type="term" value="P:meiotic DNA double-strand break formation"/>
    <property type="evidence" value="ECO:0007669"/>
    <property type="project" value="TreeGrafter"/>
</dbReference>
<dbReference type="GO" id="GO:0000706">
    <property type="term" value="P:meiotic DNA double-strand break processing"/>
    <property type="evidence" value="ECO:0007669"/>
    <property type="project" value="TreeGrafter"/>
</dbReference>
<dbReference type="PANTHER" id="PTHR10848">
    <property type="entry name" value="MEIOTIC RECOMBINATION PROTEIN SPO11"/>
    <property type="match status" value="1"/>
</dbReference>
<evidence type="ECO:0000259" key="1">
    <source>
        <dbReference type="Pfam" id="PF21180"/>
    </source>
</evidence>
<feature type="domain" description="Topoisomerase 6 subunit A/Spo11 TOPRIM" evidence="1">
    <location>
        <begin position="60"/>
        <end position="213"/>
    </location>
</feature>
<dbReference type="GO" id="GO:0007131">
    <property type="term" value="P:reciprocal meiotic recombination"/>
    <property type="evidence" value="ECO:0007669"/>
    <property type="project" value="TreeGrafter"/>
</dbReference>
<dbReference type="InterPro" id="IPR036078">
    <property type="entry name" value="Spo11/TopoVI_A_sf"/>
</dbReference>
<dbReference type="InterPro" id="IPR034136">
    <property type="entry name" value="TOPRIM_Topo6A/Spo11"/>
</dbReference>
<dbReference type="Gene3D" id="3.40.1360.10">
    <property type="match status" value="1"/>
</dbReference>
<dbReference type="GO" id="GO:0000228">
    <property type="term" value="C:nuclear chromosome"/>
    <property type="evidence" value="ECO:0007669"/>
    <property type="project" value="TreeGrafter"/>
</dbReference>